<sequence>MSQIDCSIDENTSSKPETIVITVELDQGKKDSIFITAEDSPKVLAKEFAKKHNLDTILEETLTKMIVEQQQIFEQPSKSQLKPQPKPKETSNIHKRLYMESKYTKRITKRPQFPIQQKVISPINYGEILYRQDKACQNSKWQKALAIKSNLKKESEKNLTFHPSLPHKNISTSTSASEFFLKTKPLTRPQEQPYGTKALQECSFRPKIYSQMPSTGNIHEKLYLQAVIKQSSNKKSPRVIKKSPKNDSDRYNCVNRLLNSHLATEARIKKTKSKMETIDHITNQELFTPMETPFWDRLYTSKTPEAPETSQDIYKVFRISQYKNMFNEIDENNDGIILEDDLKLEKFDERTLILIRKILYGAWGNFELDLESFIEAMENRISYLNIEDRMWLLRRKTR</sequence>
<evidence type="ECO:0000313" key="1">
    <source>
        <dbReference type="EMBL" id="OMJ77254.1"/>
    </source>
</evidence>
<comment type="caution">
    <text evidence="1">The sequence shown here is derived from an EMBL/GenBank/DDBJ whole genome shotgun (WGS) entry which is preliminary data.</text>
</comment>
<dbReference type="AlphaFoldDB" id="A0A1R2BKG6"/>
<name>A0A1R2BKG6_9CILI</name>
<protein>
    <recommendedName>
        <fullName evidence="3">EF-hand domain-containing protein</fullName>
    </recommendedName>
</protein>
<keyword evidence="2" id="KW-1185">Reference proteome</keyword>
<gene>
    <name evidence="1" type="ORF">SteCoe_23203</name>
</gene>
<proteinExistence type="predicted"/>
<dbReference type="PANTHER" id="PTHR35381">
    <property type="entry name" value="EF-HAND DOMAIN-CONTAINING PROTEIN"/>
    <property type="match status" value="1"/>
</dbReference>
<evidence type="ECO:0000313" key="2">
    <source>
        <dbReference type="Proteomes" id="UP000187209"/>
    </source>
</evidence>
<dbReference type="EMBL" id="MPUH01000585">
    <property type="protein sequence ID" value="OMJ77254.1"/>
    <property type="molecule type" value="Genomic_DNA"/>
</dbReference>
<organism evidence="1 2">
    <name type="scientific">Stentor coeruleus</name>
    <dbReference type="NCBI Taxonomy" id="5963"/>
    <lineage>
        <taxon>Eukaryota</taxon>
        <taxon>Sar</taxon>
        <taxon>Alveolata</taxon>
        <taxon>Ciliophora</taxon>
        <taxon>Postciliodesmatophora</taxon>
        <taxon>Heterotrichea</taxon>
        <taxon>Heterotrichida</taxon>
        <taxon>Stentoridae</taxon>
        <taxon>Stentor</taxon>
    </lineage>
</organism>
<reference evidence="1 2" key="1">
    <citation type="submission" date="2016-11" db="EMBL/GenBank/DDBJ databases">
        <title>The macronuclear genome of Stentor coeruleus: a giant cell with tiny introns.</title>
        <authorList>
            <person name="Slabodnick M."/>
            <person name="Ruby J.G."/>
            <person name="Reiff S.B."/>
            <person name="Swart E.C."/>
            <person name="Gosai S."/>
            <person name="Prabakaran S."/>
            <person name="Witkowska E."/>
            <person name="Larue G.E."/>
            <person name="Fisher S."/>
            <person name="Freeman R.M."/>
            <person name="Gunawardena J."/>
            <person name="Chu W."/>
            <person name="Stover N.A."/>
            <person name="Gregory B.D."/>
            <person name="Nowacki M."/>
            <person name="Derisi J."/>
            <person name="Roy S.W."/>
            <person name="Marshall W.F."/>
            <person name="Sood P."/>
        </authorList>
    </citation>
    <scope>NUCLEOTIDE SEQUENCE [LARGE SCALE GENOMIC DNA]</scope>
    <source>
        <strain evidence="1">WM001</strain>
    </source>
</reference>
<dbReference type="Proteomes" id="UP000187209">
    <property type="component" value="Unassembled WGS sequence"/>
</dbReference>
<dbReference type="PANTHER" id="PTHR35381:SF1">
    <property type="entry name" value="EF-HAND DOMAIN-CONTAINING PROTEIN"/>
    <property type="match status" value="1"/>
</dbReference>
<accession>A0A1R2BKG6</accession>
<evidence type="ECO:0008006" key="3">
    <source>
        <dbReference type="Google" id="ProtNLM"/>
    </source>
</evidence>